<dbReference type="InterPro" id="IPR036573">
    <property type="entry name" value="CBM_sf_5/12"/>
</dbReference>
<evidence type="ECO:0000313" key="4">
    <source>
        <dbReference type="Proteomes" id="UP000029224"/>
    </source>
</evidence>
<dbReference type="GO" id="GO:0030246">
    <property type="term" value="F:carbohydrate binding"/>
    <property type="evidence" value="ECO:0007669"/>
    <property type="project" value="InterPro"/>
</dbReference>
<evidence type="ECO:0000259" key="2">
    <source>
        <dbReference type="Pfam" id="PF02839"/>
    </source>
</evidence>
<gene>
    <name evidence="3" type="ORF">JCM19240_6774</name>
</gene>
<proteinExistence type="predicted"/>
<comment type="caution">
    <text evidence="3">The sequence shown here is derived from an EMBL/GenBank/DDBJ whole genome shotgun (WGS) entry which is preliminary data.</text>
</comment>
<dbReference type="CDD" id="cd12214">
    <property type="entry name" value="ChiA1_BD"/>
    <property type="match status" value="1"/>
</dbReference>
<dbReference type="Gene3D" id="2.10.10.20">
    <property type="entry name" value="Carbohydrate-binding module superfamily 5/12"/>
    <property type="match status" value="1"/>
</dbReference>
<name>A0A090TEE2_9VIBR</name>
<evidence type="ECO:0000256" key="1">
    <source>
        <dbReference type="ARBA" id="ARBA00022801"/>
    </source>
</evidence>
<organism evidence="3 4">
    <name type="scientific">Vibrio maritimus</name>
    <dbReference type="NCBI Taxonomy" id="990268"/>
    <lineage>
        <taxon>Bacteria</taxon>
        <taxon>Pseudomonadati</taxon>
        <taxon>Pseudomonadota</taxon>
        <taxon>Gammaproteobacteria</taxon>
        <taxon>Vibrionales</taxon>
        <taxon>Vibrionaceae</taxon>
        <taxon>Vibrio</taxon>
    </lineage>
</organism>
<evidence type="ECO:0000313" key="3">
    <source>
        <dbReference type="EMBL" id="GAL38285.1"/>
    </source>
</evidence>
<keyword evidence="1" id="KW-0378">Hydrolase</keyword>
<dbReference type="Pfam" id="PF02839">
    <property type="entry name" value="CBM_5_12"/>
    <property type="match status" value="1"/>
</dbReference>
<dbReference type="Proteomes" id="UP000029224">
    <property type="component" value="Unassembled WGS sequence"/>
</dbReference>
<dbReference type="GO" id="GO:0005576">
    <property type="term" value="C:extracellular region"/>
    <property type="evidence" value="ECO:0007669"/>
    <property type="project" value="InterPro"/>
</dbReference>
<dbReference type="GO" id="GO:0004553">
    <property type="term" value="F:hydrolase activity, hydrolyzing O-glycosyl compounds"/>
    <property type="evidence" value="ECO:0007669"/>
    <property type="project" value="InterPro"/>
</dbReference>
<reference evidence="3 4" key="1">
    <citation type="submission" date="2014-09" db="EMBL/GenBank/DDBJ databases">
        <title>Vibrio maritimus JCM 19240. (C210) whole genome shotgun sequence.</title>
        <authorList>
            <person name="Sawabe T."/>
            <person name="Meirelles P."/>
            <person name="Nakanishi M."/>
            <person name="Sayaka M."/>
            <person name="Hattori M."/>
            <person name="Ohkuma M."/>
        </authorList>
    </citation>
    <scope>NUCLEOTIDE SEQUENCE [LARGE SCALE GENOMIC DNA]</scope>
    <source>
        <strain evidence="3 4">JCM 19240</strain>
    </source>
</reference>
<protein>
    <recommendedName>
        <fullName evidence="2">Chitin-binding type-3 domain-containing protein</fullName>
    </recommendedName>
</protein>
<feature type="domain" description="Chitin-binding type-3" evidence="2">
    <location>
        <begin position="2"/>
        <end position="39"/>
    </location>
</feature>
<dbReference type="EMBL" id="BBMT01000035">
    <property type="protein sequence ID" value="GAL38285.1"/>
    <property type="molecule type" value="Genomic_DNA"/>
</dbReference>
<sequence>MNVSYALGDVVIYNGVKYQVITAHVSQANWTPNAEPTLFAPVQ</sequence>
<keyword evidence="4" id="KW-1185">Reference proteome</keyword>
<dbReference type="InterPro" id="IPR003610">
    <property type="entry name" value="CBM5/12"/>
</dbReference>
<reference evidence="3 4" key="2">
    <citation type="submission" date="2014-09" db="EMBL/GenBank/DDBJ databases">
        <authorList>
            <consortium name="NBRP consortium"/>
            <person name="Sawabe T."/>
            <person name="Meirelles P."/>
            <person name="Nakanishi M."/>
            <person name="Sayaka M."/>
            <person name="Hattori M."/>
            <person name="Ohkuma M."/>
        </authorList>
    </citation>
    <scope>NUCLEOTIDE SEQUENCE [LARGE SCALE GENOMIC DNA]</scope>
    <source>
        <strain evidence="3 4">JCM 19240</strain>
    </source>
</reference>
<dbReference type="SUPFAM" id="SSF51055">
    <property type="entry name" value="Carbohydrate binding domain"/>
    <property type="match status" value="1"/>
</dbReference>
<accession>A0A090TEE2</accession>
<dbReference type="AlphaFoldDB" id="A0A090TEE2"/>
<dbReference type="GO" id="GO:0005975">
    <property type="term" value="P:carbohydrate metabolic process"/>
    <property type="evidence" value="ECO:0007669"/>
    <property type="project" value="InterPro"/>
</dbReference>